<dbReference type="SUPFAM" id="SSF51658">
    <property type="entry name" value="Xylose isomerase-like"/>
    <property type="match status" value="1"/>
</dbReference>
<dbReference type="Gene3D" id="3.20.20.150">
    <property type="entry name" value="Divalent-metal-dependent TIM barrel enzymes"/>
    <property type="match status" value="1"/>
</dbReference>
<keyword evidence="2" id="KW-0413">Isomerase</keyword>
<dbReference type="STRING" id="860235.AOZ06_43555"/>
<dbReference type="InterPro" id="IPR036237">
    <property type="entry name" value="Xyl_isomerase-like_sf"/>
</dbReference>
<dbReference type="PANTHER" id="PTHR12110:SF52">
    <property type="entry name" value="XYLOSE ISOMERASE"/>
    <property type="match status" value="1"/>
</dbReference>
<dbReference type="RefSeq" id="WP_054294716.1">
    <property type="nucleotide sequence ID" value="NZ_CP012752.1"/>
</dbReference>
<evidence type="ECO:0000313" key="3">
    <source>
        <dbReference type="Proteomes" id="UP000063699"/>
    </source>
</evidence>
<protein>
    <submittedName>
        <fullName evidence="2">Sugar phosphate isomerase</fullName>
    </submittedName>
</protein>
<dbReference type="PANTHER" id="PTHR12110">
    <property type="entry name" value="HYDROXYPYRUVATE ISOMERASE"/>
    <property type="match status" value="1"/>
</dbReference>
<sequence>MTSRLSLNQATTTQWDIPSFVDGCARAGVTQVGLWRGPVADHGLEKTAKLARDAGLTVTSLCRGGFFADADAIADNRKAIDEAAALGTSILVLVSGGLPPGSSDIDGARQNVIDSIAELAPYAAAQGVQLSIEPLHPMFAADRCVVSTLDQALDMALLFPANQVGVCVDTYHIWWDPGVYQAIARAAGRISIFQVCDWITPLPEGVLLGRGMMGDGCIELRRLRAAVDATGYAGPIEVEIFNQSIWDSPGDEVVDRVIGTYQEHVL</sequence>
<dbReference type="OrthoDB" id="9787068at2"/>
<accession>A0A0N9I2I0</accession>
<dbReference type="Pfam" id="PF01261">
    <property type="entry name" value="AP_endonuc_2"/>
    <property type="match status" value="1"/>
</dbReference>
<dbReference type="GO" id="GO:0016853">
    <property type="term" value="F:isomerase activity"/>
    <property type="evidence" value="ECO:0007669"/>
    <property type="project" value="UniProtKB-KW"/>
</dbReference>
<reference evidence="2 3" key="1">
    <citation type="submission" date="2015-07" db="EMBL/GenBank/DDBJ databases">
        <title>Genome sequencing of Kibdelosporangium phytohabitans.</title>
        <authorList>
            <person name="Qin S."/>
            <person name="Xing K."/>
        </authorList>
    </citation>
    <scope>NUCLEOTIDE SEQUENCE [LARGE SCALE GENOMIC DNA]</scope>
    <source>
        <strain evidence="2 3">KLBMP1111</strain>
    </source>
</reference>
<dbReference type="KEGG" id="kphy:AOZ06_43555"/>
<dbReference type="InterPro" id="IPR013022">
    <property type="entry name" value="Xyl_isomerase-like_TIM-brl"/>
</dbReference>
<evidence type="ECO:0000259" key="1">
    <source>
        <dbReference type="Pfam" id="PF01261"/>
    </source>
</evidence>
<name>A0A0N9I2I0_9PSEU</name>
<keyword evidence="3" id="KW-1185">Reference proteome</keyword>
<feature type="domain" description="Xylose isomerase-like TIM barrel" evidence="1">
    <location>
        <begin position="24"/>
        <end position="249"/>
    </location>
</feature>
<dbReference type="Proteomes" id="UP000063699">
    <property type="component" value="Chromosome"/>
</dbReference>
<organism evidence="2 3">
    <name type="scientific">Kibdelosporangium phytohabitans</name>
    <dbReference type="NCBI Taxonomy" id="860235"/>
    <lineage>
        <taxon>Bacteria</taxon>
        <taxon>Bacillati</taxon>
        <taxon>Actinomycetota</taxon>
        <taxon>Actinomycetes</taxon>
        <taxon>Pseudonocardiales</taxon>
        <taxon>Pseudonocardiaceae</taxon>
        <taxon>Kibdelosporangium</taxon>
    </lineage>
</organism>
<proteinExistence type="predicted"/>
<dbReference type="AlphaFoldDB" id="A0A0N9I2I0"/>
<dbReference type="EMBL" id="CP012752">
    <property type="protein sequence ID" value="ALG12824.1"/>
    <property type="molecule type" value="Genomic_DNA"/>
</dbReference>
<evidence type="ECO:0000313" key="2">
    <source>
        <dbReference type="EMBL" id="ALG12824.1"/>
    </source>
</evidence>
<dbReference type="InterPro" id="IPR050312">
    <property type="entry name" value="IolE/XylAMocC-like"/>
</dbReference>
<gene>
    <name evidence="2" type="ORF">AOZ06_43555</name>
</gene>